<keyword evidence="2" id="KW-1133">Transmembrane helix</keyword>
<accession>A0ABY6PFW6</accession>
<sequence length="143" mass="14335">MQTDTIRGDGPYEPSPTVPQAPPGGVARSLALGAAVAAGAMGAVLALTGLDSPLRAPFTLFFLLMAPAGALAVALGRMDPLGRAVVAGAGALAVDLLVSQVMLALHLWSVRGGVLAVAAFSGALLLGCAVRRRTGRARPRRTG</sequence>
<proteinExistence type="predicted"/>
<feature type="transmembrane region" description="Helical" evidence="2">
    <location>
        <begin position="84"/>
        <end position="108"/>
    </location>
</feature>
<evidence type="ECO:0000256" key="2">
    <source>
        <dbReference type="SAM" id="Phobius"/>
    </source>
</evidence>
<keyword evidence="4" id="KW-1185">Reference proteome</keyword>
<feature type="transmembrane region" description="Helical" evidence="2">
    <location>
        <begin position="56"/>
        <end position="75"/>
    </location>
</feature>
<reference evidence="3" key="1">
    <citation type="submission" date="2022-11" db="EMBL/GenBank/DDBJ databases">
        <title>Identification and genomic analyses of a novel endophytic actinobacterium Streptomyces endophytica sp. nov. with potential for biocontrol of Yam anthracnose.</title>
        <authorList>
            <person name="Huang X."/>
        </authorList>
    </citation>
    <scope>NUCLEOTIDE SEQUENCE</scope>
    <source>
        <strain evidence="3">HNM0140</strain>
    </source>
</reference>
<feature type="transmembrane region" description="Helical" evidence="2">
    <location>
        <begin position="30"/>
        <end position="50"/>
    </location>
</feature>
<feature type="transmembrane region" description="Helical" evidence="2">
    <location>
        <begin position="114"/>
        <end position="131"/>
    </location>
</feature>
<dbReference type="RefSeq" id="WP_265363363.1">
    <property type="nucleotide sequence ID" value="NZ_CP110636.1"/>
</dbReference>
<gene>
    <name evidence="3" type="ORF">OJ254_19620</name>
</gene>
<protein>
    <recommendedName>
        <fullName evidence="5">Integral membrane protein</fullName>
    </recommendedName>
</protein>
<dbReference type="EMBL" id="CP110636">
    <property type="protein sequence ID" value="UZJ32077.1"/>
    <property type="molecule type" value="Genomic_DNA"/>
</dbReference>
<evidence type="ECO:0000313" key="3">
    <source>
        <dbReference type="EMBL" id="UZJ32077.1"/>
    </source>
</evidence>
<evidence type="ECO:0000256" key="1">
    <source>
        <dbReference type="SAM" id="MobiDB-lite"/>
    </source>
</evidence>
<organism evidence="3 4">
    <name type="scientific">Streptomyces endophytica</name>
    <dbReference type="NCBI Taxonomy" id="2991496"/>
    <lineage>
        <taxon>Bacteria</taxon>
        <taxon>Bacillati</taxon>
        <taxon>Actinomycetota</taxon>
        <taxon>Actinomycetes</taxon>
        <taxon>Kitasatosporales</taxon>
        <taxon>Streptomycetaceae</taxon>
        <taxon>Streptomyces</taxon>
    </lineage>
</organism>
<dbReference type="Proteomes" id="UP001164959">
    <property type="component" value="Chromosome"/>
</dbReference>
<evidence type="ECO:0000313" key="4">
    <source>
        <dbReference type="Proteomes" id="UP001164959"/>
    </source>
</evidence>
<feature type="region of interest" description="Disordered" evidence="1">
    <location>
        <begin position="1"/>
        <end position="20"/>
    </location>
</feature>
<keyword evidence="2" id="KW-0812">Transmembrane</keyword>
<name>A0ABY6PFW6_9ACTN</name>
<evidence type="ECO:0008006" key="5">
    <source>
        <dbReference type="Google" id="ProtNLM"/>
    </source>
</evidence>
<keyword evidence="2" id="KW-0472">Membrane</keyword>